<evidence type="ECO:0000256" key="1">
    <source>
        <dbReference type="SAM" id="MobiDB-lite"/>
    </source>
</evidence>
<reference evidence="3 4" key="1">
    <citation type="submission" date="2018-08" db="EMBL/GenBank/DDBJ databases">
        <title>Fulvimarina sp. 85, whole genome shotgun sequence.</title>
        <authorList>
            <person name="Tuo L."/>
        </authorList>
    </citation>
    <scope>NUCLEOTIDE SEQUENCE [LARGE SCALE GENOMIC DNA]</scope>
    <source>
        <strain evidence="3 4">85</strain>
    </source>
</reference>
<gene>
    <name evidence="3" type="ORF">DYI37_17290</name>
</gene>
<comment type="caution">
    <text evidence="3">The sequence shown here is derived from an EMBL/GenBank/DDBJ whole genome shotgun (WGS) entry which is preliminary data.</text>
</comment>
<dbReference type="Proteomes" id="UP000264310">
    <property type="component" value="Unassembled WGS sequence"/>
</dbReference>
<name>A0A371WZ47_9HYPH</name>
<feature type="compositionally biased region" description="Basic and acidic residues" evidence="1">
    <location>
        <begin position="7"/>
        <end position="31"/>
    </location>
</feature>
<proteinExistence type="predicted"/>
<evidence type="ECO:0000313" key="4">
    <source>
        <dbReference type="Proteomes" id="UP000264310"/>
    </source>
</evidence>
<evidence type="ECO:0000259" key="2">
    <source>
        <dbReference type="Pfam" id="PF15611"/>
    </source>
</evidence>
<feature type="domain" description="Zorya protein ZorC EH" evidence="2">
    <location>
        <begin position="77"/>
        <end position="439"/>
    </location>
</feature>
<dbReference type="OrthoDB" id="3035290at2"/>
<dbReference type="Pfam" id="PF15611">
    <property type="entry name" value="EH_Signature"/>
    <property type="match status" value="1"/>
</dbReference>
<dbReference type="RefSeq" id="WP_116684526.1">
    <property type="nucleotide sequence ID" value="NZ_QURL01000008.1"/>
</dbReference>
<keyword evidence="4" id="KW-1185">Reference proteome</keyword>
<evidence type="ECO:0000313" key="3">
    <source>
        <dbReference type="EMBL" id="RFC62258.1"/>
    </source>
</evidence>
<protein>
    <recommendedName>
        <fullName evidence="2">Zorya protein ZorC EH domain-containing protein</fullName>
    </recommendedName>
</protein>
<dbReference type="InterPro" id="IPR028943">
    <property type="entry name" value="ZorC_EH_Signature_dom"/>
</dbReference>
<dbReference type="EMBL" id="QURL01000008">
    <property type="protein sequence ID" value="RFC62258.1"/>
    <property type="molecule type" value="Genomic_DNA"/>
</dbReference>
<organism evidence="3 4">
    <name type="scientific">Fulvimarina endophytica</name>
    <dbReference type="NCBI Taxonomy" id="2293836"/>
    <lineage>
        <taxon>Bacteria</taxon>
        <taxon>Pseudomonadati</taxon>
        <taxon>Pseudomonadota</taxon>
        <taxon>Alphaproteobacteria</taxon>
        <taxon>Hyphomicrobiales</taxon>
        <taxon>Aurantimonadaceae</taxon>
        <taxon>Fulvimarina</taxon>
    </lineage>
</organism>
<feature type="region of interest" description="Disordered" evidence="1">
    <location>
        <begin position="1"/>
        <end position="31"/>
    </location>
</feature>
<sequence length="487" mass="54386">MADGEESDRQDTDKDGGDGSDEHHADDRQIGLREAIGDLLARHRHAPASSPPSELTRTVALLDGVEAYVSESPKKDYDVIASQIASCLAARDRIAQRNLRDGAWCMWKTKPALAEDAPILSEFLRRCQAENDKRIARNLLSAYLTQWQDDRPGLNEISVACTSLAGVAGHQYSEAQCRYRLFSLPSGPVELGRAAVQQRRAPPTLLAELGFSDSIARGGFSLPCTRAALETAGETKELSPRERLDLVRDLALLPDGTLINQTLSVPFANALLMPYSAKSPTEDIKQETINLVTRVLGDPRTNSWIGMDQARRVLLRWLTRLALSQFLDVVEAVNPDPNWKYRRRFWEAMNEEEAILGAWAVLSSEGEAEARRRFGLDTPFATFHRGYVQSGHAVLLMQIGPGICAEWSFSGKCRFWADSSRQGAPKMYEKSYDADFLRKGRSYAPVLEVVHSPHRDSRSGVETAWQHKVYRRISGMTGIRVPSDRYM</sequence>
<accession>A0A371WZ47</accession>
<dbReference type="AlphaFoldDB" id="A0A371WZ47"/>